<dbReference type="EMBL" id="BLYI01000027">
    <property type="protein sequence ID" value="GFO84789.1"/>
    <property type="molecule type" value="Genomic_DNA"/>
</dbReference>
<evidence type="ECO:0000313" key="4">
    <source>
        <dbReference type="EMBL" id="GFO84789.1"/>
    </source>
</evidence>
<dbReference type="InterPro" id="IPR050300">
    <property type="entry name" value="GDXG_lipolytic_enzyme"/>
</dbReference>
<keyword evidence="5" id="KW-1185">Reference proteome</keyword>
<evidence type="ECO:0000256" key="1">
    <source>
        <dbReference type="ARBA" id="ARBA00022801"/>
    </source>
</evidence>
<name>A0A916VC51_9FIRM</name>
<accession>A0A916VC51</accession>
<reference evidence="4" key="1">
    <citation type="submission" date="2020-06" db="EMBL/GenBank/DDBJ databases">
        <title>Characterization of fructooligosaccharide metabolism and fructooligosaccharide-degrading enzymes in human commensal butyrate producers.</title>
        <authorList>
            <person name="Tanno H."/>
            <person name="Fujii T."/>
            <person name="Hirano K."/>
            <person name="Maeno S."/>
            <person name="Tonozuka T."/>
            <person name="Sakamoto M."/>
            <person name="Ohkuma M."/>
            <person name="Tochio T."/>
            <person name="Endo A."/>
        </authorList>
    </citation>
    <scope>NUCLEOTIDE SEQUENCE</scope>
    <source>
        <strain evidence="4">JCM 17466</strain>
    </source>
</reference>
<feature type="compositionally biased region" description="Basic and acidic residues" evidence="2">
    <location>
        <begin position="8"/>
        <end position="20"/>
    </location>
</feature>
<comment type="caution">
    <text evidence="4">The sequence shown here is derived from an EMBL/GenBank/DDBJ whole genome shotgun (WGS) entry which is preliminary data.</text>
</comment>
<keyword evidence="1" id="KW-0378">Hydrolase</keyword>
<dbReference type="InterPro" id="IPR049492">
    <property type="entry name" value="BD-FAE-like_dom"/>
</dbReference>
<dbReference type="AlphaFoldDB" id="A0A916VC51"/>
<feature type="region of interest" description="Disordered" evidence="2">
    <location>
        <begin position="1"/>
        <end position="22"/>
    </location>
</feature>
<dbReference type="Pfam" id="PF20434">
    <property type="entry name" value="BD-FAE"/>
    <property type="match status" value="1"/>
</dbReference>
<evidence type="ECO:0000259" key="3">
    <source>
        <dbReference type="Pfam" id="PF20434"/>
    </source>
</evidence>
<feature type="domain" description="BD-FAE-like" evidence="3">
    <location>
        <begin position="63"/>
        <end position="264"/>
    </location>
</feature>
<evidence type="ECO:0000313" key="5">
    <source>
        <dbReference type="Proteomes" id="UP000613208"/>
    </source>
</evidence>
<organism evidence="4 5">
    <name type="scientific">Anaerostipes butyraticus</name>
    <dbReference type="NCBI Taxonomy" id="645466"/>
    <lineage>
        <taxon>Bacteria</taxon>
        <taxon>Bacillati</taxon>
        <taxon>Bacillota</taxon>
        <taxon>Clostridia</taxon>
        <taxon>Lachnospirales</taxon>
        <taxon>Lachnospiraceae</taxon>
        <taxon>Anaerostipes</taxon>
    </lineage>
</organism>
<proteinExistence type="predicted"/>
<dbReference type="SUPFAM" id="SSF53474">
    <property type="entry name" value="alpha/beta-Hydrolases"/>
    <property type="match status" value="1"/>
</dbReference>
<evidence type="ECO:0000256" key="2">
    <source>
        <dbReference type="SAM" id="MobiDB-lite"/>
    </source>
</evidence>
<dbReference type="Proteomes" id="UP000613208">
    <property type="component" value="Unassembled WGS sequence"/>
</dbReference>
<sequence length="310" mass="34965">MKRMTTQKFEDFPESEKSSEGMKVLQGDQNNIEPKVQDIQPVYAVKDGKELHIRFIFPVHQGHEEEKYPLLVFIQGSAWKEQSMNNHVMDLYEIVKSGVAAAIVQYRPSTLAPFPAQVQDAKSAVRYLVQHAPAYPIDINNIFLAGDSSGGHTALCSLATWEDGRLDDEGTPLPALRGCIDFYGPTHLEQMNYEPSLVEHRGEHSPEGLEIGGYDVVDKPELAYRCSPVAYFKERQNIPPLLILHGSKDTQVPFGQSVILYERLKELKIDPVEFYQVKGADHGGSLFWCQAVKDVVIDFINRCVSDPYRN</sequence>
<dbReference type="Gene3D" id="3.40.50.1820">
    <property type="entry name" value="alpha/beta hydrolase"/>
    <property type="match status" value="1"/>
</dbReference>
<dbReference type="GO" id="GO:0016787">
    <property type="term" value="F:hydrolase activity"/>
    <property type="evidence" value="ECO:0007669"/>
    <property type="project" value="UniProtKB-KW"/>
</dbReference>
<dbReference type="InterPro" id="IPR029058">
    <property type="entry name" value="AB_hydrolase_fold"/>
</dbReference>
<gene>
    <name evidence="4" type="ORF">ANBU17_11360</name>
</gene>
<protein>
    <submittedName>
        <fullName evidence="4">Esterase</fullName>
    </submittedName>
</protein>
<dbReference type="PANTHER" id="PTHR48081">
    <property type="entry name" value="AB HYDROLASE SUPERFAMILY PROTEIN C4A8.06C"/>
    <property type="match status" value="1"/>
</dbReference>